<name>A0A450S7V2_9GAMM</name>
<reference evidence="1" key="1">
    <citation type="submission" date="2019-02" db="EMBL/GenBank/DDBJ databases">
        <authorList>
            <person name="Gruber-Vodicka R. H."/>
            <person name="Seah K. B. B."/>
        </authorList>
    </citation>
    <scope>NUCLEOTIDE SEQUENCE</scope>
    <source>
        <strain evidence="1">BECK_DK161</strain>
    </source>
</reference>
<protein>
    <recommendedName>
        <fullName evidence="2">Alpha/beta hydrolase</fullName>
    </recommendedName>
</protein>
<proteinExistence type="predicted"/>
<dbReference type="AlphaFoldDB" id="A0A450S7V2"/>
<evidence type="ECO:0008006" key="2">
    <source>
        <dbReference type="Google" id="ProtNLM"/>
    </source>
</evidence>
<dbReference type="EMBL" id="CAADEY010000019">
    <property type="protein sequence ID" value="VFJ47901.1"/>
    <property type="molecule type" value="Genomic_DNA"/>
</dbReference>
<evidence type="ECO:0000313" key="1">
    <source>
        <dbReference type="EMBL" id="VFJ47901.1"/>
    </source>
</evidence>
<dbReference type="InterPro" id="IPR029058">
    <property type="entry name" value="AB_hydrolase_fold"/>
</dbReference>
<gene>
    <name evidence="1" type="ORF">BECKDK2373C_GA0170839_101956</name>
</gene>
<organism evidence="1">
    <name type="scientific">Candidatus Kentrum sp. DK</name>
    <dbReference type="NCBI Taxonomy" id="2126562"/>
    <lineage>
        <taxon>Bacteria</taxon>
        <taxon>Pseudomonadati</taxon>
        <taxon>Pseudomonadota</taxon>
        <taxon>Gammaproteobacteria</taxon>
        <taxon>Candidatus Kentrum</taxon>
    </lineage>
</organism>
<sequence>MLLFFLPVVTACAGIYSTPNGNERAEVLASTAGWKKQWLESKPFPLLSYVPSKVPRSRKELAIYIEGDGLAWLSKDRISPDPTPRNPVALKLALRHPPEWPAVYLARPCQYGNIAHRPPCRPEYWTRKRFSPEVIAATQSAIDHLMGQFGAKKAILIGYSGGGAVAALVAAERRDIAKLITVASNLDHQAWTSHHRVTPLRGSLNPADNWEALQNIPQYHLVGSDDPIVPPLVVEAYRRRFPPEERPPARIIPGFGHRCCWVEHWPTLLEKDL</sequence>
<accession>A0A450S7V2</accession>
<dbReference type="SUPFAM" id="SSF53474">
    <property type="entry name" value="alpha/beta-Hydrolases"/>
    <property type="match status" value="1"/>
</dbReference>
<dbReference type="Gene3D" id="3.40.50.1820">
    <property type="entry name" value="alpha/beta hydrolase"/>
    <property type="match status" value="1"/>
</dbReference>